<dbReference type="PANTHER" id="PTHR24321:SF8">
    <property type="entry name" value="ESTRADIOL 17-BETA-DEHYDROGENASE 8-RELATED"/>
    <property type="match status" value="1"/>
</dbReference>
<evidence type="ECO:0000313" key="4">
    <source>
        <dbReference type="Proteomes" id="UP000510682"/>
    </source>
</evidence>
<keyword evidence="4" id="KW-1185">Reference proteome</keyword>
<comment type="similarity">
    <text evidence="1">Belongs to the short-chain dehydrogenases/reductases (SDR) family.</text>
</comment>
<gene>
    <name evidence="3" type="ORF">H0P51_21230</name>
</gene>
<dbReference type="PRINTS" id="PR00081">
    <property type="entry name" value="GDHRDH"/>
</dbReference>
<reference evidence="4" key="3">
    <citation type="submission" date="2023-07" db="EMBL/GenBank/DDBJ databases">
        <title>Description of Mycobacterium gordonae subsp. intergordonae subsp.nov. and Mycobacterium gordonae subsp. gordonae subsp. nov.</title>
        <authorList>
            <person name="Huang H."/>
        </authorList>
    </citation>
    <scope>NUCLEOTIDE SEQUENCE [LARGE SCALE GENOMIC DNA]</scope>
    <source>
        <strain evidence="4">24</strain>
    </source>
</reference>
<dbReference type="AlphaFoldDB" id="A0A7D6DZE4"/>
<dbReference type="PROSITE" id="PS00061">
    <property type="entry name" value="ADH_SHORT"/>
    <property type="match status" value="1"/>
</dbReference>
<dbReference type="NCBIfam" id="NF005559">
    <property type="entry name" value="PRK07231.1"/>
    <property type="match status" value="1"/>
</dbReference>
<sequence>MRGRLEGKVAIVTGAGSGIGKAIAVAFHEEGARVVVADVSGAEESTAKTLGDNALAVHVDVSRSTNVEEMVRSAVDTFGSLHILCNCAAVPGDAAPLAEYSDAQLERVININLKGTFLAMRAALPEIVKSGGGSIINIASTQALIAFPETSGYAATKGGVVALSRVAAAEYGHAGVRVNVICPGLTDTPMLRGFEKSAPSGALEQVNAMTPLGRIAQPEEIACAAVFLASNEASYISGIVLPVDGGYTAV</sequence>
<reference evidence="4" key="1">
    <citation type="submission" date="2020-07" db="EMBL/GenBank/DDBJ databases">
        <title>Description of Mycobacterium gordonae subsp. intergordonae subsp.nov. and Mycobacterium gordonae subsp. gordonae subsp. nov.</title>
        <authorList>
            <person name="Yu X."/>
        </authorList>
    </citation>
    <scope>NUCLEOTIDE SEQUENCE [LARGE SCALE GENOMIC DNA]</scope>
    <source>
        <strain evidence="4">24</strain>
    </source>
</reference>
<dbReference type="Pfam" id="PF13561">
    <property type="entry name" value="adh_short_C2"/>
    <property type="match status" value="1"/>
</dbReference>
<dbReference type="CDD" id="cd05233">
    <property type="entry name" value="SDR_c"/>
    <property type="match status" value="1"/>
</dbReference>
<keyword evidence="2" id="KW-0560">Oxidoreductase</keyword>
<dbReference type="EMBL" id="CP059165">
    <property type="protein sequence ID" value="QLL06261.1"/>
    <property type="molecule type" value="Genomic_DNA"/>
</dbReference>
<organism evidence="3 4">
    <name type="scientific">Mycobacterium vicinigordonae</name>
    <dbReference type="NCBI Taxonomy" id="1719132"/>
    <lineage>
        <taxon>Bacteria</taxon>
        <taxon>Bacillati</taxon>
        <taxon>Actinomycetota</taxon>
        <taxon>Actinomycetes</taxon>
        <taxon>Mycobacteriales</taxon>
        <taxon>Mycobacteriaceae</taxon>
        <taxon>Mycobacterium</taxon>
    </lineage>
</organism>
<accession>A0A7D6DZE4</accession>
<dbReference type="PANTHER" id="PTHR24321">
    <property type="entry name" value="DEHYDROGENASES, SHORT CHAIN"/>
    <property type="match status" value="1"/>
</dbReference>
<dbReference type="Proteomes" id="UP000510682">
    <property type="component" value="Chromosome"/>
</dbReference>
<dbReference type="InterPro" id="IPR020904">
    <property type="entry name" value="Sc_DH/Rdtase_CS"/>
</dbReference>
<dbReference type="PRINTS" id="PR00080">
    <property type="entry name" value="SDRFAMILY"/>
</dbReference>
<dbReference type="FunFam" id="3.40.50.720:FF:000084">
    <property type="entry name" value="Short-chain dehydrogenase reductase"/>
    <property type="match status" value="1"/>
</dbReference>
<dbReference type="RefSeq" id="WP_180914842.1">
    <property type="nucleotide sequence ID" value="NZ_CP059165.1"/>
</dbReference>
<dbReference type="InterPro" id="IPR036291">
    <property type="entry name" value="NAD(P)-bd_dom_sf"/>
</dbReference>
<protein>
    <submittedName>
        <fullName evidence="3">SDR family oxidoreductase</fullName>
    </submittedName>
</protein>
<evidence type="ECO:0000256" key="2">
    <source>
        <dbReference type="ARBA" id="ARBA00023002"/>
    </source>
</evidence>
<dbReference type="GO" id="GO:0016491">
    <property type="term" value="F:oxidoreductase activity"/>
    <property type="evidence" value="ECO:0007669"/>
    <property type="project" value="UniProtKB-KW"/>
</dbReference>
<dbReference type="KEGG" id="mgor:H0P51_21230"/>
<dbReference type="SUPFAM" id="SSF51735">
    <property type="entry name" value="NAD(P)-binding Rossmann-fold domains"/>
    <property type="match status" value="1"/>
</dbReference>
<proteinExistence type="inferred from homology"/>
<dbReference type="InterPro" id="IPR002347">
    <property type="entry name" value="SDR_fam"/>
</dbReference>
<name>A0A7D6DZE4_9MYCO</name>
<evidence type="ECO:0000313" key="3">
    <source>
        <dbReference type="EMBL" id="QLL06261.1"/>
    </source>
</evidence>
<reference evidence="3 4" key="2">
    <citation type="submission" date="2020-07" db="EMBL/GenBank/DDBJ databases">
        <authorList>
            <person name="Yu X."/>
        </authorList>
    </citation>
    <scope>NUCLEOTIDE SEQUENCE [LARGE SCALE GENOMIC DNA]</scope>
    <source>
        <strain evidence="4">24</strain>
    </source>
</reference>
<dbReference type="Gene3D" id="3.40.50.720">
    <property type="entry name" value="NAD(P)-binding Rossmann-like Domain"/>
    <property type="match status" value="1"/>
</dbReference>
<evidence type="ECO:0000256" key="1">
    <source>
        <dbReference type="ARBA" id="ARBA00006484"/>
    </source>
</evidence>